<accession>A0A6N2VE32</accession>
<evidence type="ECO:0000256" key="7">
    <source>
        <dbReference type="ARBA" id="ARBA00023136"/>
    </source>
</evidence>
<feature type="transmembrane region" description="Helical" evidence="9">
    <location>
        <begin position="254"/>
        <end position="278"/>
    </location>
</feature>
<evidence type="ECO:0000256" key="8">
    <source>
        <dbReference type="SAM" id="MobiDB-lite"/>
    </source>
</evidence>
<evidence type="ECO:0000313" key="10">
    <source>
        <dbReference type="EMBL" id="VYT28190.1"/>
    </source>
</evidence>
<dbReference type="AlphaFoldDB" id="A0A6N2VE32"/>
<feature type="region of interest" description="Disordered" evidence="8">
    <location>
        <begin position="413"/>
        <end position="437"/>
    </location>
</feature>
<evidence type="ECO:0000256" key="4">
    <source>
        <dbReference type="ARBA" id="ARBA00022475"/>
    </source>
</evidence>
<feature type="transmembrane region" description="Helical" evidence="9">
    <location>
        <begin position="90"/>
        <end position="111"/>
    </location>
</feature>
<dbReference type="GO" id="GO:0055085">
    <property type="term" value="P:transmembrane transport"/>
    <property type="evidence" value="ECO:0007669"/>
    <property type="project" value="TreeGrafter"/>
</dbReference>
<evidence type="ECO:0000256" key="2">
    <source>
        <dbReference type="ARBA" id="ARBA00009773"/>
    </source>
</evidence>
<dbReference type="EMBL" id="CACRSY010000016">
    <property type="protein sequence ID" value="VYT28190.1"/>
    <property type="molecule type" value="Genomic_DNA"/>
</dbReference>
<keyword evidence="4" id="KW-1003">Cell membrane</keyword>
<dbReference type="InterPro" id="IPR002549">
    <property type="entry name" value="AI-2E-like"/>
</dbReference>
<feature type="transmembrane region" description="Helical" evidence="9">
    <location>
        <begin position="298"/>
        <end position="323"/>
    </location>
</feature>
<sequence length="437" mass="49638">MKFRWNKKYLYWGTTAFAVICASLLFYFIIFRMDIFLGRIKNLASILMPVICGAIIAYLLIPVVNFQERRIYYILEEKRHLALDKKHKKIIRYICIAFALVFAGLVIYSLLAMIMPSILESIISIINDSPRYVQNIRHWLESLLKDNPEWQTTVFDYLNRYSPKIETFLNVEVLPQIKQLLQSLTTGVFGTLVFIKNLLIGLIISVYMMAGKEAFVTQSKMLVYAIFDTENANSIVKAFRFIHRTFGGFISGKIVDSIIIGILCYIGTSIIGTPYGLLVSVVVGVTNVIPFFGPYLGAIPSAFIILMVNPMHCLYFLIFILLLQQFDGNILGPKILGDSTGLSSFMVIVAILLFGGLMGIPGMIIGVPLWAVFMAGIKYFRNHELKKKSMPTEEAFYEDIAYINPETLKPIHFSDEHPVSEKPQVKAEKKEAEEEEK</sequence>
<keyword evidence="5 9" id="KW-0812">Transmembrane</keyword>
<dbReference type="GO" id="GO:0005886">
    <property type="term" value="C:plasma membrane"/>
    <property type="evidence" value="ECO:0007669"/>
    <property type="project" value="UniProtKB-SubCell"/>
</dbReference>
<protein>
    <submittedName>
        <fullName evidence="10">AI-2 transport protein TqsA</fullName>
    </submittedName>
</protein>
<dbReference type="Pfam" id="PF01594">
    <property type="entry name" value="AI-2E_transport"/>
    <property type="match status" value="1"/>
</dbReference>
<evidence type="ECO:0000256" key="5">
    <source>
        <dbReference type="ARBA" id="ARBA00022692"/>
    </source>
</evidence>
<name>A0A6N2VE32_BLAHA</name>
<evidence type="ECO:0000256" key="3">
    <source>
        <dbReference type="ARBA" id="ARBA00022448"/>
    </source>
</evidence>
<comment type="similarity">
    <text evidence="2">Belongs to the autoinducer-2 exporter (AI-2E) (TC 2.A.86) family.</text>
</comment>
<feature type="transmembrane region" description="Helical" evidence="9">
    <location>
        <begin position="188"/>
        <end position="210"/>
    </location>
</feature>
<evidence type="ECO:0000256" key="6">
    <source>
        <dbReference type="ARBA" id="ARBA00022989"/>
    </source>
</evidence>
<dbReference type="PANTHER" id="PTHR21716">
    <property type="entry name" value="TRANSMEMBRANE PROTEIN"/>
    <property type="match status" value="1"/>
</dbReference>
<feature type="transmembrane region" description="Helical" evidence="9">
    <location>
        <begin position="43"/>
        <end position="61"/>
    </location>
</feature>
<reference evidence="10" key="1">
    <citation type="submission" date="2019-11" db="EMBL/GenBank/DDBJ databases">
        <authorList>
            <person name="Feng L."/>
        </authorList>
    </citation>
    <scope>NUCLEOTIDE SEQUENCE</scope>
    <source>
        <strain evidence="10">BhanseniiLFYP23</strain>
    </source>
</reference>
<evidence type="ECO:0000256" key="1">
    <source>
        <dbReference type="ARBA" id="ARBA00004651"/>
    </source>
</evidence>
<dbReference type="RefSeq" id="WP_156342709.1">
    <property type="nucleotide sequence ID" value="NZ_CACRSY010000016.1"/>
</dbReference>
<organism evidence="10">
    <name type="scientific">Blautia hansenii</name>
    <name type="common">Ruminococcus hansenii</name>
    <dbReference type="NCBI Taxonomy" id="1322"/>
    <lineage>
        <taxon>Bacteria</taxon>
        <taxon>Bacillati</taxon>
        <taxon>Bacillota</taxon>
        <taxon>Clostridia</taxon>
        <taxon>Lachnospirales</taxon>
        <taxon>Lachnospiraceae</taxon>
        <taxon>Blautia</taxon>
    </lineage>
</organism>
<gene>
    <name evidence="10" type="primary">tqsA</name>
    <name evidence="10" type="ORF">BHLFYP23_01011</name>
</gene>
<keyword evidence="6 9" id="KW-1133">Transmembrane helix</keyword>
<evidence type="ECO:0000256" key="9">
    <source>
        <dbReference type="SAM" id="Phobius"/>
    </source>
</evidence>
<feature type="transmembrane region" description="Helical" evidence="9">
    <location>
        <begin position="9"/>
        <end position="31"/>
    </location>
</feature>
<dbReference type="PANTHER" id="PTHR21716:SF53">
    <property type="entry name" value="PERMEASE PERM-RELATED"/>
    <property type="match status" value="1"/>
</dbReference>
<feature type="transmembrane region" description="Helical" evidence="9">
    <location>
        <begin position="360"/>
        <end position="380"/>
    </location>
</feature>
<keyword evidence="3" id="KW-0813">Transport</keyword>
<keyword evidence="7 9" id="KW-0472">Membrane</keyword>
<comment type="subcellular location">
    <subcellularLocation>
        <location evidence="1">Cell membrane</location>
        <topology evidence="1">Multi-pass membrane protein</topology>
    </subcellularLocation>
</comment>
<proteinExistence type="inferred from homology"/>